<dbReference type="Proteomes" id="UP000031737">
    <property type="component" value="Unassembled WGS sequence"/>
</dbReference>
<reference evidence="2 3" key="1">
    <citation type="submission" date="2013-07" db="EMBL/GenBank/DDBJ databases">
        <authorList>
            <person name="Stoco P.H."/>
            <person name="Wagner G."/>
            <person name="Gerber A."/>
            <person name="Zaha A."/>
            <person name="Thompson C."/>
            <person name="Bartholomeu D.C."/>
            <person name="Luckemeyer D.D."/>
            <person name="Bahia D."/>
            <person name="Loreto E."/>
            <person name="Prestes E.B."/>
            <person name="Lima F.M."/>
            <person name="Rodrigues-Luiz G."/>
            <person name="Vallejo G.A."/>
            <person name="Filho J.F."/>
            <person name="Monteiro K.M."/>
            <person name="Tyler K.M."/>
            <person name="de Almeida L.G."/>
            <person name="Ortiz M.F."/>
            <person name="Siervo M.A."/>
            <person name="de Moraes M.H."/>
            <person name="Cunha O.L."/>
            <person name="Mendonca-Neto R."/>
            <person name="Silva R."/>
            <person name="Teixeira S.M."/>
            <person name="Murta S.M."/>
            <person name="Sincero T.C."/>
            <person name="Mendes T.A."/>
            <person name="Urmenyi T.P."/>
            <person name="Silva V.G."/>
            <person name="da Rocha W.D."/>
            <person name="Andersson B."/>
            <person name="Romanha A.J."/>
            <person name="Steindel M."/>
            <person name="de Vasconcelos A.T."/>
            <person name="Grisard E.C."/>
        </authorList>
    </citation>
    <scope>NUCLEOTIDE SEQUENCE [LARGE SCALE GENOMIC DNA]</scope>
    <source>
        <strain evidence="2 3">SC58</strain>
    </source>
</reference>
<sequence>MPIENKEVCGKPTQYNLQTCEYDWKYLPDTHFVIEQNVKRRDPFPLRSSAPTNVAFNTPQAASPQKSPQPDNIPPVASPSPSPPLMWVSPGTVTPGPQPPLLPWSHDELRQIVYANQSAAQQSYLRSGG</sequence>
<dbReference type="EMBL" id="AUPL01002027">
    <property type="protein sequence ID" value="ESL10243.1"/>
    <property type="molecule type" value="Genomic_DNA"/>
</dbReference>
<dbReference type="OrthoDB" id="272612at2759"/>
<accession>A0A061J467</accession>
<dbReference type="VEuPathDB" id="TriTrypDB:TRSC58_02027"/>
<evidence type="ECO:0000256" key="1">
    <source>
        <dbReference type="SAM" id="MobiDB-lite"/>
    </source>
</evidence>
<feature type="compositionally biased region" description="Pro residues" evidence="1">
    <location>
        <begin position="71"/>
        <end position="84"/>
    </location>
</feature>
<organism evidence="2 3">
    <name type="scientific">Trypanosoma rangeli SC58</name>
    <dbReference type="NCBI Taxonomy" id="429131"/>
    <lineage>
        <taxon>Eukaryota</taxon>
        <taxon>Discoba</taxon>
        <taxon>Euglenozoa</taxon>
        <taxon>Kinetoplastea</taxon>
        <taxon>Metakinetoplastina</taxon>
        <taxon>Trypanosomatida</taxon>
        <taxon>Trypanosomatidae</taxon>
        <taxon>Trypanosoma</taxon>
        <taxon>Herpetosoma</taxon>
    </lineage>
</organism>
<evidence type="ECO:0000313" key="2">
    <source>
        <dbReference type="EMBL" id="ESL10243.1"/>
    </source>
</evidence>
<feature type="region of interest" description="Disordered" evidence="1">
    <location>
        <begin position="40"/>
        <end position="104"/>
    </location>
</feature>
<feature type="compositionally biased region" description="Low complexity" evidence="1">
    <location>
        <begin position="59"/>
        <end position="70"/>
    </location>
</feature>
<proteinExistence type="predicted"/>
<feature type="compositionally biased region" description="Polar residues" evidence="1">
    <location>
        <begin position="49"/>
        <end position="58"/>
    </location>
</feature>
<protein>
    <submittedName>
        <fullName evidence="2">Uncharacterized protein</fullName>
    </submittedName>
</protein>
<gene>
    <name evidence="2" type="ORF">TRSC58_02027</name>
</gene>
<comment type="caution">
    <text evidence="2">The sequence shown here is derived from an EMBL/GenBank/DDBJ whole genome shotgun (WGS) entry which is preliminary data.</text>
</comment>
<dbReference type="AlphaFoldDB" id="A0A061J467"/>
<name>A0A061J467_TRYRA</name>
<keyword evidence="3" id="KW-1185">Reference proteome</keyword>
<evidence type="ECO:0000313" key="3">
    <source>
        <dbReference type="Proteomes" id="UP000031737"/>
    </source>
</evidence>